<reference evidence="3 4" key="1">
    <citation type="submission" date="2019-11" db="EMBL/GenBank/DDBJ databases">
        <title>Isolation of a new High Light Tolerant Cyanobacteria.</title>
        <authorList>
            <person name="Dobson Z."/>
            <person name="Vaughn N."/>
            <person name="Vaughn M."/>
            <person name="Fromme P."/>
            <person name="Mazor Y."/>
        </authorList>
    </citation>
    <scope>NUCLEOTIDE SEQUENCE [LARGE SCALE GENOMIC DNA]</scope>
    <source>
        <strain evidence="3 4">0216</strain>
    </source>
</reference>
<protein>
    <recommendedName>
        <fullName evidence="5">OmpA/MotB domain protein</fullName>
    </recommendedName>
</protein>
<keyword evidence="1" id="KW-0175">Coiled coil</keyword>
<evidence type="ECO:0000256" key="1">
    <source>
        <dbReference type="SAM" id="Coils"/>
    </source>
</evidence>
<dbReference type="SUPFAM" id="SSF103088">
    <property type="entry name" value="OmpA-like"/>
    <property type="match status" value="1"/>
</dbReference>
<organism evidence="3 4">
    <name type="scientific">Cyanobacterium aponinum 0216</name>
    <dbReference type="NCBI Taxonomy" id="2676140"/>
    <lineage>
        <taxon>Bacteria</taxon>
        <taxon>Bacillati</taxon>
        <taxon>Cyanobacteriota</taxon>
        <taxon>Cyanophyceae</taxon>
        <taxon>Oscillatoriophycideae</taxon>
        <taxon>Chroococcales</taxon>
        <taxon>Geminocystaceae</taxon>
        <taxon>Cyanobacterium</taxon>
    </lineage>
</organism>
<accession>A0A844GXU7</accession>
<dbReference type="RefSeq" id="WP_155084294.1">
    <property type="nucleotide sequence ID" value="NZ_WMIA01000018.1"/>
</dbReference>
<gene>
    <name evidence="3" type="ORF">GGC33_13230</name>
</gene>
<keyword evidence="2" id="KW-0472">Membrane</keyword>
<evidence type="ECO:0000256" key="2">
    <source>
        <dbReference type="SAM" id="Phobius"/>
    </source>
</evidence>
<dbReference type="Gene3D" id="3.30.1330.60">
    <property type="entry name" value="OmpA-like domain"/>
    <property type="match status" value="1"/>
</dbReference>
<evidence type="ECO:0000313" key="3">
    <source>
        <dbReference type="EMBL" id="MTF39882.1"/>
    </source>
</evidence>
<dbReference type="InterPro" id="IPR036737">
    <property type="entry name" value="OmpA-like_sf"/>
</dbReference>
<evidence type="ECO:0000313" key="4">
    <source>
        <dbReference type="Proteomes" id="UP000437131"/>
    </source>
</evidence>
<feature type="coiled-coil region" evidence="1">
    <location>
        <begin position="52"/>
        <end position="93"/>
    </location>
</feature>
<sequence length="248" mass="28048">MNRRRRNQEHTEDLNINNAFTDLMSNAFMILSFFLLLIIFQLWQGKKENLFLRNQTANLPKIDAELKKIKAENNELKQVNDRLKQENKNLSSASPIIIDEQSGNFKFPSGSAELSSDLKQYIINTITPQVNKVINEQDIDFIQVIGHTDGQVIGATGNLDLTLEKVAQNQVQVGILKAGSNADLGLMRALAVVQELSQQEELKGINFRAYSAAQLYLPSGDLADVNRKEDEARRRIEIRFIPPGKRNN</sequence>
<dbReference type="Proteomes" id="UP000437131">
    <property type="component" value="Unassembled WGS sequence"/>
</dbReference>
<keyword evidence="2" id="KW-1133">Transmembrane helix</keyword>
<dbReference type="AlphaFoldDB" id="A0A844GXU7"/>
<proteinExistence type="predicted"/>
<keyword evidence="2" id="KW-0812">Transmembrane</keyword>
<dbReference type="EMBL" id="WMIA01000018">
    <property type="protein sequence ID" value="MTF39882.1"/>
    <property type="molecule type" value="Genomic_DNA"/>
</dbReference>
<feature type="transmembrane region" description="Helical" evidence="2">
    <location>
        <begin position="23"/>
        <end position="43"/>
    </location>
</feature>
<evidence type="ECO:0008006" key="5">
    <source>
        <dbReference type="Google" id="ProtNLM"/>
    </source>
</evidence>
<name>A0A844GXU7_9CHRO</name>
<comment type="caution">
    <text evidence="3">The sequence shown here is derived from an EMBL/GenBank/DDBJ whole genome shotgun (WGS) entry which is preliminary data.</text>
</comment>